<dbReference type="Gene3D" id="1.20.1260.10">
    <property type="match status" value="1"/>
</dbReference>
<dbReference type="Proteomes" id="UP000199337">
    <property type="component" value="Unassembled WGS sequence"/>
</dbReference>
<protein>
    <submittedName>
        <fullName evidence="3">Rubrerythrin</fullName>
    </submittedName>
</protein>
<keyword evidence="4" id="KW-1185">Reference proteome</keyword>
<dbReference type="AlphaFoldDB" id="A0A1I2YI27"/>
<dbReference type="RefSeq" id="WP_114319308.1">
    <property type="nucleotide sequence ID" value="NZ_FOOX01000021.1"/>
</dbReference>
<evidence type="ECO:0000313" key="3">
    <source>
        <dbReference type="EMBL" id="SFH25262.1"/>
    </source>
</evidence>
<dbReference type="CDD" id="cd00657">
    <property type="entry name" value="Ferritin_like"/>
    <property type="match status" value="1"/>
</dbReference>
<dbReference type="InterPro" id="IPR009078">
    <property type="entry name" value="Ferritin-like_SF"/>
</dbReference>
<proteinExistence type="predicted"/>
<dbReference type="OrthoDB" id="1808219at2"/>
<evidence type="ECO:0000259" key="2">
    <source>
        <dbReference type="Pfam" id="PF02915"/>
    </source>
</evidence>
<dbReference type="SUPFAM" id="SSF47240">
    <property type="entry name" value="Ferritin-like"/>
    <property type="match status" value="1"/>
</dbReference>
<dbReference type="STRING" id="341036.SAMN05660649_04435"/>
<name>A0A1I2YI27_9FIRM</name>
<dbReference type="InterPro" id="IPR012347">
    <property type="entry name" value="Ferritin-like"/>
</dbReference>
<reference evidence="4" key="1">
    <citation type="submission" date="2016-10" db="EMBL/GenBank/DDBJ databases">
        <authorList>
            <person name="Varghese N."/>
            <person name="Submissions S."/>
        </authorList>
    </citation>
    <scope>NUCLEOTIDE SEQUENCE [LARGE SCALE GENOMIC DNA]</scope>
    <source>
        <strain evidence="4">DSM 17038</strain>
    </source>
</reference>
<sequence>MYNDYWQKVVHGLKAALLDERSTVIFYAQLRDMSRSFAGVDAFAEARKDELDHAREITKLLEELTGMTPSEAVQLVYPPKYKSYCEGLAHAVQGERNALTEYSEIIKLSPYGYVNEALTEIISDEEVHLAKFNKLYEIECQYNHYQPYQKEQKEQMVKTDQKGQEDDGNN</sequence>
<feature type="domain" description="Rubrerythrin diiron-binding" evidence="2">
    <location>
        <begin position="13"/>
        <end position="136"/>
    </location>
</feature>
<gene>
    <name evidence="3" type="ORF">SAMN05660649_04435</name>
</gene>
<organism evidence="3 4">
    <name type="scientific">Desulfotruncus arcticus DSM 17038</name>
    <dbReference type="NCBI Taxonomy" id="1121424"/>
    <lineage>
        <taxon>Bacteria</taxon>
        <taxon>Bacillati</taxon>
        <taxon>Bacillota</taxon>
        <taxon>Clostridia</taxon>
        <taxon>Eubacteriales</taxon>
        <taxon>Desulfallaceae</taxon>
        <taxon>Desulfotruncus</taxon>
    </lineage>
</organism>
<evidence type="ECO:0000313" key="4">
    <source>
        <dbReference type="Proteomes" id="UP000199337"/>
    </source>
</evidence>
<feature type="region of interest" description="Disordered" evidence="1">
    <location>
        <begin position="151"/>
        <end position="170"/>
    </location>
</feature>
<dbReference type="InterPro" id="IPR003251">
    <property type="entry name" value="Rr_diiron-bd_dom"/>
</dbReference>
<dbReference type="Pfam" id="PF02915">
    <property type="entry name" value="Rubrerythrin"/>
    <property type="match status" value="1"/>
</dbReference>
<dbReference type="EMBL" id="FOOX01000021">
    <property type="protein sequence ID" value="SFH25262.1"/>
    <property type="molecule type" value="Genomic_DNA"/>
</dbReference>
<accession>A0A1I2YI27</accession>
<dbReference type="GO" id="GO:0016491">
    <property type="term" value="F:oxidoreductase activity"/>
    <property type="evidence" value="ECO:0007669"/>
    <property type="project" value="InterPro"/>
</dbReference>
<evidence type="ECO:0000256" key="1">
    <source>
        <dbReference type="SAM" id="MobiDB-lite"/>
    </source>
</evidence>
<dbReference type="GO" id="GO:0046872">
    <property type="term" value="F:metal ion binding"/>
    <property type="evidence" value="ECO:0007669"/>
    <property type="project" value="InterPro"/>
</dbReference>